<reference evidence="1 2" key="1">
    <citation type="submission" date="2014-04" db="EMBL/GenBank/DDBJ databases">
        <title>Evolutionary Origins and Diversification of the Mycorrhizal Mutualists.</title>
        <authorList>
            <consortium name="DOE Joint Genome Institute"/>
            <consortium name="Mycorrhizal Genomics Consortium"/>
            <person name="Kohler A."/>
            <person name="Kuo A."/>
            <person name="Nagy L.G."/>
            <person name="Floudas D."/>
            <person name="Copeland A."/>
            <person name="Barry K.W."/>
            <person name="Cichocki N."/>
            <person name="Veneault-Fourrey C."/>
            <person name="LaButti K."/>
            <person name="Lindquist E.A."/>
            <person name="Lipzen A."/>
            <person name="Lundell T."/>
            <person name="Morin E."/>
            <person name="Murat C."/>
            <person name="Riley R."/>
            <person name="Ohm R."/>
            <person name="Sun H."/>
            <person name="Tunlid A."/>
            <person name="Henrissat B."/>
            <person name="Grigoriev I.V."/>
            <person name="Hibbett D.S."/>
            <person name="Martin F."/>
        </authorList>
    </citation>
    <scope>NUCLEOTIDE SEQUENCE [LARGE SCALE GENOMIC DNA]</scope>
    <source>
        <strain evidence="1 2">MD-312</strain>
    </source>
</reference>
<protein>
    <submittedName>
        <fullName evidence="1">Uncharacterized protein</fullName>
    </submittedName>
</protein>
<name>A0A0C9W6N6_9AGAM</name>
<dbReference type="OrthoDB" id="3261594at2759"/>
<dbReference type="EMBL" id="KN840067">
    <property type="protein sequence ID" value="KIJ57877.1"/>
    <property type="molecule type" value="Genomic_DNA"/>
</dbReference>
<dbReference type="Proteomes" id="UP000053820">
    <property type="component" value="Unassembled WGS sequence"/>
</dbReference>
<organism evidence="1 2">
    <name type="scientific">Hydnomerulius pinastri MD-312</name>
    <dbReference type="NCBI Taxonomy" id="994086"/>
    <lineage>
        <taxon>Eukaryota</taxon>
        <taxon>Fungi</taxon>
        <taxon>Dikarya</taxon>
        <taxon>Basidiomycota</taxon>
        <taxon>Agaricomycotina</taxon>
        <taxon>Agaricomycetes</taxon>
        <taxon>Agaricomycetidae</taxon>
        <taxon>Boletales</taxon>
        <taxon>Boletales incertae sedis</taxon>
        <taxon>Leucogyrophana</taxon>
    </lineage>
</organism>
<dbReference type="InterPro" id="IPR004242">
    <property type="entry name" value="Transposase_21"/>
</dbReference>
<dbReference type="AlphaFoldDB" id="A0A0C9W6N6"/>
<accession>A0A0C9W6N6</accession>
<keyword evidence="2" id="KW-1185">Reference proteome</keyword>
<dbReference type="Pfam" id="PF02992">
    <property type="entry name" value="Transposase_21"/>
    <property type="match status" value="1"/>
</dbReference>
<evidence type="ECO:0000313" key="2">
    <source>
        <dbReference type="Proteomes" id="UP000053820"/>
    </source>
</evidence>
<sequence length="243" mass="27256">MCEDSCVGFTGLFADYDNCPTCGKSRWKDTMLQDSGGRKKVPIKQFTTIPVGPQLQARYRNPESARDMGYLREKIQRILDEIRRTRTIPVIDDIAMGWDCLSAVLDNDIKENDIVLTASLDGAQIFEDKDSDCWIYVWIIMNISPDKRYQKLQVLPGGIIPGPNKPKNLDSFLVVGIHHLAALQNEGLMIWDASRDVTFKSDLHLLFPTADGPALIYWDGLVGHCGKNGCRLYCGVAHIRVGL</sequence>
<evidence type="ECO:0000313" key="1">
    <source>
        <dbReference type="EMBL" id="KIJ57877.1"/>
    </source>
</evidence>
<gene>
    <name evidence="1" type="ORF">HYDPIDRAFT_103669</name>
</gene>
<dbReference type="HOGENOM" id="CLU_007337_1_2_1"/>
<proteinExistence type="predicted"/>